<evidence type="ECO:0000313" key="4">
    <source>
        <dbReference type="EMBL" id="KAF2573893.1"/>
    </source>
</evidence>
<feature type="compositionally biased region" description="Polar residues" evidence="2">
    <location>
        <begin position="909"/>
        <end position="931"/>
    </location>
</feature>
<feature type="region of interest" description="Disordered" evidence="2">
    <location>
        <begin position="966"/>
        <end position="1045"/>
    </location>
</feature>
<evidence type="ECO:0000259" key="3">
    <source>
        <dbReference type="PROSITE" id="PS51321"/>
    </source>
</evidence>
<feature type="region of interest" description="Disordered" evidence="2">
    <location>
        <begin position="892"/>
        <end position="938"/>
    </location>
</feature>
<feature type="coiled-coil region" evidence="1">
    <location>
        <begin position="157"/>
        <end position="379"/>
    </location>
</feature>
<dbReference type="Pfam" id="PF07500">
    <property type="entry name" value="TFIIS_M"/>
    <property type="match status" value="2"/>
</dbReference>
<reference evidence="4" key="1">
    <citation type="submission" date="2019-12" db="EMBL/GenBank/DDBJ databases">
        <title>Genome sequencing and annotation of Brassica cretica.</title>
        <authorList>
            <person name="Studholme D.J."/>
            <person name="Sarris P.F."/>
        </authorList>
    </citation>
    <scope>NUCLEOTIDE SEQUENCE</scope>
    <source>
        <strain evidence="4">PFS-102/07</strain>
        <tissue evidence="4">Leaf</tissue>
    </source>
</reference>
<sequence length="1161" mass="130274">MFCLGSGGVAAESQTDGEFGDLSAKIKMQTADQQRNVLRMLEKSLAKEMELEKKLSESRNAEYQLEIKLYSSEQDVLYMEEVIEDAYSRWLEAENSSEVFKGMLKEMSGKLQILKFNLSGSFKRETNLKSELVDKESALHKLDSSNGRLGDFLMAQTEGLKESLREAEEKLILLSTENSTLSEKVSSLEEQVNDATDLNEDLKEKLARAEEVESKCRKLEDELESFRAKGYTPEKLESLEKHLRDLDHQLELAVAAVEASKEKQSLLYSTVSDMEDVIEDLKSKVSKAENRADYTEEKLITVSESNADLNEELKFCRGRLKEAERYLQQAEERKLQTAKDIAQHNKIMKKLVLQLAPERERLHKQINNLSRENRVLMVKLKKVGKTGFTESENISPKSDQSSLPCYQENLGETDGFGTDVEKSFQDPELLASKIEMELFKLFGGVNKKYREKGRSLLFNLKDKNNPELRERVMSGDISAERLCSMTAEELASKELSEWRQAKAEKMAEMVVLRDTDIDVRSLVRKTHKGEFQVEIDHVDSGMVDVSAGISTSRKRRPKAKTHSAETTLNDKTAKTDQTASRDTPPSTEEIDPMQGLAMDDELKDVEFLPPIVSLDEFMESLDSEPPFESPHGNSEMQVSASEKSDSVAGPHSKSPKGSPKEPSDKDSPKPSPEKIDEVSPKSDVSVKVDDDVSGLDKTPSPVDVKGEKVWHGLLQLSMSSVVPVTGIFRSGEKADTSEWPAMLEVKGRVRLSGFGKFIHELPKSRSRTLMDPELLASKIEMELFKLFGGVNKKYREKGRSLLFNLKDKNNPELRERVMSGDISAERLCSMTAEELASKELSEWRQAKAEKMAEMVVLRDTDIDVRSLVRKTHKGEFQVEIDHVDSGMVDVSAGITSSRKRRPKAKTHSAETTLNDKTAKTDQTASRDTPPSTEEIDPMQGLAMDDDLKDVEFLPPIVSLDEFMESLDSEPPFESPHGNSEMQVSASEISDSEVRPHSKSPKGSPKEQSDKDSPTPNPKKIDEVSPKSDVSVKVDDDVSGLEKTPSPVDIKGEKVWHGLLQLSMSSVVPVTGIFRSGEKADTSEWPAMLEVKGRVRLSGFGKFIHELPKSRSRTLMCLTLILLSYLKTLLSSLHGNQKAKRLQSLFIQRNATRFEQRINDID</sequence>
<feature type="compositionally biased region" description="Basic and acidic residues" evidence="2">
    <location>
        <begin position="658"/>
        <end position="690"/>
    </location>
</feature>
<dbReference type="SUPFAM" id="SSF46942">
    <property type="entry name" value="Elongation factor TFIIS domain 2"/>
    <property type="match status" value="2"/>
</dbReference>
<feature type="region of interest" description="Disordered" evidence="2">
    <location>
        <begin position="621"/>
        <end position="702"/>
    </location>
</feature>
<dbReference type="PANTHER" id="PTHR35705:SF1">
    <property type="entry name" value="WPP DOMAIN-INTERACTING TAIL-ANCHORED PROTEIN 1"/>
    <property type="match status" value="1"/>
</dbReference>
<dbReference type="Pfam" id="PF07744">
    <property type="entry name" value="SPOC"/>
    <property type="match status" value="1"/>
</dbReference>
<dbReference type="InterPro" id="IPR003618">
    <property type="entry name" value="TFIIS_cen_dom"/>
</dbReference>
<feature type="domain" description="TFIIS central" evidence="3">
    <location>
        <begin position="405"/>
        <end position="518"/>
    </location>
</feature>
<comment type="caution">
    <text evidence="4">The sequence shown here is derived from an EMBL/GenBank/DDBJ whole genome shotgun (WGS) entry which is preliminary data.</text>
</comment>
<proteinExistence type="predicted"/>
<feature type="compositionally biased region" description="Basic and acidic residues" evidence="2">
    <location>
        <begin position="1003"/>
        <end position="1035"/>
    </location>
</feature>
<dbReference type="GO" id="GO:0006351">
    <property type="term" value="P:DNA-templated transcription"/>
    <property type="evidence" value="ECO:0007669"/>
    <property type="project" value="InterPro"/>
</dbReference>
<organism evidence="4">
    <name type="scientific">Brassica cretica</name>
    <name type="common">Mustard</name>
    <dbReference type="NCBI Taxonomy" id="69181"/>
    <lineage>
        <taxon>Eukaryota</taxon>
        <taxon>Viridiplantae</taxon>
        <taxon>Streptophyta</taxon>
        <taxon>Embryophyta</taxon>
        <taxon>Tracheophyta</taxon>
        <taxon>Spermatophyta</taxon>
        <taxon>Magnoliopsida</taxon>
        <taxon>eudicotyledons</taxon>
        <taxon>Gunneridae</taxon>
        <taxon>Pentapetalae</taxon>
        <taxon>rosids</taxon>
        <taxon>malvids</taxon>
        <taxon>Brassicales</taxon>
        <taxon>Brassicaceae</taxon>
        <taxon>Brassiceae</taxon>
        <taxon>Brassica</taxon>
    </lineage>
</organism>
<gene>
    <name evidence="4" type="ORF">F2Q70_00006298</name>
</gene>
<name>A0A8S9IWZ1_BRACR</name>
<dbReference type="InterPro" id="IPR039976">
    <property type="entry name" value="WIT1/WIT2"/>
</dbReference>
<evidence type="ECO:0000256" key="2">
    <source>
        <dbReference type="SAM" id="MobiDB-lite"/>
    </source>
</evidence>
<feature type="compositionally biased region" description="Polar residues" evidence="2">
    <location>
        <begin position="631"/>
        <end position="641"/>
    </location>
</feature>
<protein>
    <recommendedName>
        <fullName evidence="3">TFIIS central domain-containing protein</fullName>
    </recommendedName>
</protein>
<dbReference type="Gene3D" id="1.10.472.30">
    <property type="entry name" value="Transcription elongation factor S-II, central domain"/>
    <property type="match status" value="2"/>
</dbReference>
<dbReference type="AlphaFoldDB" id="A0A8S9IWZ1"/>
<evidence type="ECO:0000256" key="1">
    <source>
        <dbReference type="SAM" id="Coils"/>
    </source>
</evidence>
<dbReference type="PROSITE" id="PS51321">
    <property type="entry name" value="TFIIS_CENTRAL"/>
    <property type="match status" value="2"/>
</dbReference>
<dbReference type="PANTHER" id="PTHR35705">
    <property type="entry name" value="WPP DOMAIN-INTERACTING TAIL-ANCHORED PROTEIN 1"/>
    <property type="match status" value="1"/>
</dbReference>
<dbReference type="InterPro" id="IPR036575">
    <property type="entry name" value="TFIIS_cen_dom_sf"/>
</dbReference>
<dbReference type="EMBL" id="QGKY02001015">
    <property type="protein sequence ID" value="KAF2573893.1"/>
    <property type="molecule type" value="Genomic_DNA"/>
</dbReference>
<feature type="region of interest" description="Disordered" evidence="2">
    <location>
        <begin position="547"/>
        <end position="592"/>
    </location>
</feature>
<feature type="compositionally biased region" description="Basic residues" evidence="2">
    <location>
        <begin position="552"/>
        <end position="561"/>
    </location>
</feature>
<dbReference type="SMART" id="SM00510">
    <property type="entry name" value="TFS2M"/>
    <property type="match status" value="2"/>
</dbReference>
<feature type="compositionally biased region" description="Polar residues" evidence="2">
    <location>
        <begin position="976"/>
        <end position="988"/>
    </location>
</feature>
<feature type="compositionally biased region" description="Basic residues" evidence="2">
    <location>
        <begin position="897"/>
        <end position="906"/>
    </location>
</feature>
<feature type="compositionally biased region" description="Polar residues" evidence="2">
    <location>
        <begin position="564"/>
        <end position="586"/>
    </location>
</feature>
<dbReference type="InterPro" id="IPR012921">
    <property type="entry name" value="SPOC_C"/>
</dbReference>
<feature type="domain" description="TFIIS central" evidence="3">
    <location>
        <begin position="749"/>
        <end position="863"/>
    </location>
</feature>
<accession>A0A8S9IWZ1</accession>
<keyword evidence="1" id="KW-0175">Coiled coil</keyword>